<protein>
    <submittedName>
        <fullName evidence="10">M13 family metallopeptidase</fullName>
    </submittedName>
</protein>
<dbReference type="EMBL" id="SWVK01000004">
    <property type="protein sequence ID" value="NFN34357.1"/>
    <property type="molecule type" value="Genomic_DNA"/>
</dbReference>
<feature type="domain" description="Peptidase M13 N-terminal" evidence="9">
    <location>
        <begin position="44"/>
        <end position="425"/>
    </location>
</feature>
<dbReference type="OrthoDB" id="9775677at2"/>
<evidence type="ECO:0000313" key="10">
    <source>
        <dbReference type="EMBL" id="NFF87756.1"/>
    </source>
</evidence>
<comment type="cofactor">
    <cofactor evidence="1">
        <name>Zn(2+)</name>
        <dbReference type="ChEBI" id="CHEBI:29105"/>
    </cofactor>
</comment>
<dbReference type="CDD" id="cd08662">
    <property type="entry name" value="M13"/>
    <property type="match status" value="1"/>
</dbReference>
<organism evidence="10 13">
    <name type="scientific">Clostridium botulinum</name>
    <dbReference type="NCBI Taxonomy" id="1491"/>
    <lineage>
        <taxon>Bacteria</taxon>
        <taxon>Bacillati</taxon>
        <taxon>Bacillota</taxon>
        <taxon>Clostridia</taxon>
        <taxon>Eubacteriales</taxon>
        <taxon>Clostridiaceae</taxon>
        <taxon>Clostridium</taxon>
    </lineage>
</organism>
<comment type="similarity">
    <text evidence="2">Belongs to the peptidase M13 family.</text>
</comment>
<dbReference type="EMBL" id="SWOV01000016">
    <property type="protein sequence ID" value="NFF87756.1"/>
    <property type="molecule type" value="Genomic_DNA"/>
</dbReference>
<dbReference type="PRINTS" id="PR00786">
    <property type="entry name" value="NEPRILYSIN"/>
</dbReference>
<reference evidence="12 13" key="1">
    <citation type="submission" date="2019-04" db="EMBL/GenBank/DDBJ databases">
        <title>Genome sequencing of Clostridium botulinum Groups I-IV and Clostridium butyricum.</title>
        <authorList>
            <person name="Brunt J."/>
            <person name="Van Vliet A.H.M."/>
            <person name="Stringer S.C."/>
            <person name="Carter A.T."/>
            <person name="Peck M.W."/>
        </authorList>
    </citation>
    <scope>NUCLEOTIDE SEQUENCE [LARGE SCALE GENOMIC DNA]</scope>
    <source>
        <strain evidence="10 13">1605</strain>
        <strain evidence="11 12">CB-K-33E</strain>
    </source>
</reference>
<comment type="caution">
    <text evidence="10">The sequence shown here is derived from an EMBL/GenBank/DDBJ whole genome shotgun (WGS) entry which is preliminary data.</text>
</comment>
<evidence type="ECO:0000313" key="13">
    <source>
        <dbReference type="Proteomes" id="UP000476820"/>
    </source>
</evidence>
<evidence type="ECO:0000256" key="4">
    <source>
        <dbReference type="ARBA" id="ARBA00022723"/>
    </source>
</evidence>
<evidence type="ECO:0000256" key="3">
    <source>
        <dbReference type="ARBA" id="ARBA00022670"/>
    </source>
</evidence>
<dbReference type="Proteomes" id="UP000473681">
    <property type="component" value="Unassembled WGS sequence"/>
</dbReference>
<dbReference type="InterPro" id="IPR008753">
    <property type="entry name" value="Peptidase_M13_N"/>
</dbReference>
<dbReference type="InterPro" id="IPR042089">
    <property type="entry name" value="Peptidase_M13_dom_2"/>
</dbReference>
<dbReference type="AlphaFoldDB" id="A0A0L9Y622"/>
<feature type="domain" description="Peptidase M13 C-terminal" evidence="8">
    <location>
        <begin position="477"/>
        <end position="667"/>
    </location>
</feature>
<evidence type="ECO:0000259" key="8">
    <source>
        <dbReference type="Pfam" id="PF01431"/>
    </source>
</evidence>
<dbReference type="SUPFAM" id="SSF55486">
    <property type="entry name" value="Metalloproteases ('zincins'), catalytic domain"/>
    <property type="match status" value="1"/>
</dbReference>
<evidence type="ECO:0000256" key="5">
    <source>
        <dbReference type="ARBA" id="ARBA00022801"/>
    </source>
</evidence>
<evidence type="ECO:0000259" key="9">
    <source>
        <dbReference type="Pfam" id="PF05649"/>
    </source>
</evidence>
<dbReference type="GO" id="GO:0004222">
    <property type="term" value="F:metalloendopeptidase activity"/>
    <property type="evidence" value="ECO:0007669"/>
    <property type="project" value="InterPro"/>
</dbReference>
<dbReference type="InterPro" id="IPR000718">
    <property type="entry name" value="Peptidase_M13"/>
</dbReference>
<dbReference type="Pfam" id="PF01431">
    <property type="entry name" value="Peptidase_M13"/>
    <property type="match status" value="1"/>
</dbReference>
<keyword evidence="7" id="KW-0482">Metalloprotease</keyword>
<evidence type="ECO:0000313" key="11">
    <source>
        <dbReference type="EMBL" id="NFN34357.1"/>
    </source>
</evidence>
<evidence type="ECO:0000256" key="1">
    <source>
        <dbReference type="ARBA" id="ARBA00001947"/>
    </source>
</evidence>
<evidence type="ECO:0000313" key="12">
    <source>
        <dbReference type="Proteomes" id="UP000473681"/>
    </source>
</evidence>
<keyword evidence="4" id="KW-0479">Metal-binding</keyword>
<dbReference type="Gene3D" id="1.10.1380.10">
    <property type="entry name" value="Neutral endopeptidase , domain2"/>
    <property type="match status" value="1"/>
</dbReference>
<dbReference type="GO" id="GO:0016485">
    <property type="term" value="P:protein processing"/>
    <property type="evidence" value="ECO:0007669"/>
    <property type="project" value="TreeGrafter"/>
</dbReference>
<dbReference type="PANTHER" id="PTHR11733">
    <property type="entry name" value="ZINC METALLOPROTEASE FAMILY M13 NEPRILYSIN-RELATED"/>
    <property type="match status" value="1"/>
</dbReference>
<keyword evidence="3" id="KW-0645">Protease</keyword>
<dbReference type="GO" id="GO:0046872">
    <property type="term" value="F:metal ion binding"/>
    <property type="evidence" value="ECO:0007669"/>
    <property type="project" value="UniProtKB-KW"/>
</dbReference>
<dbReference type="Proteomes" id="UP000476820">
    <property type="component" value="Unassembled WGS sequence"/>
</dbReference>
<sequence>MIKYKKIVRTLALILSVFIINSFINYDVFASEAIAQSNNEIRLQDNFYETVNKEWLEKSILKQDEEAKSTFTETKDKVNNDTKRIFNDLLIHENKYLSNTDEKKIINLYNNSINISERNNQGAEPIKKYTQKIKEAKNINELTKLLGDPTINIFSNLINFSVGSDIYDEKINALYISSTRLVLGDSDQYRNETDKTKNNKENMEKYLVNILMLSGYSREEANKKVSNLFYFENQLASSIIGVNEFADYYNNQENNYKTYKISDINELSNNLDLSYIIKNLGYENVDKVILFEPKWLDKLNEIYNEENLQVIKDYTEVCMISAASKYLSENFRNEYLALQKSLYDIDNVSLEDETKELVKKNFNSALSKLYVGEVFSEEIKNDVKNITEEIINTYSNRIKNLEWMSASTKDNAIKKLNNIKVNIGYTEEWTEYSNLEIKSYKEGGSLLENIINLEKFSYKKPVNAKESFNKISPEDVNAYYDAESNEITIPAAILQKPFYDINESKEKNLGGLGVIIGHEITHAFDNNGSKFDENGKIKNWWTDEDYKKYEDKIKRIEEVYGNIEALPGIKVNGELTLGENIADIGSMTCMLDILDNIPNVNYDEFFRNFATVWRDITTEEYKVLLLKIDSHSPSDIRVNTVLQQFEKFYEIYNVTENDDMYIKVKDRLSIW</sequence>
<dbReference type="PANTHER" id="PTHR11733:SF167">
    <property type="entry name" value="FI17812P1-RELATED"/>
    <property type="match status" value="1"/>
</dbReference>
<accession>A0A0L9Y622</accession>
<proteinExistence type="inferred from homology"/>
<dbReference type="InterPro" id="IPR018497">
    <property type="entry name" value="Peptidase_M13_C"/>
</dbReference>
<dbReference type="Pfam" id="PF05649">
    <property type="entry name" value="Peptidase_M13_N"/>
    <property type="match status" value="1"/>
</dbReference>
<dbReference type="InterPro" id="IPR024079">
    <property type="entry name" value="MetalloPept_cat_dom_sf"/>
</dbReference>
<dbReference type="GO" id="GO:0005886">
    <property type="term" value="C:plasma membrane"/>
    <property type="evidence" value="ECO:0007669"/>
    <property type="project" value="TreeGrafter"/>
</dbReference>
<dbReference type="RefSeq" id="WP_053342603.1">
    <property type="nucleotide sequence ID" value="NZ_JACBEK010000005.1"/>
</dbReference>
<dbReference type="Gene3D" id="3.40.390.10">
    <property type="entry name" value="Collagenase (Catalytic Domain)"/>
    <property type="match status" value="1"/>
</dbReference>
<name>A0A0L9Y622_CLOBO</name>
<gene>
    <name evidence="10" type="ORF">FC774_07710</name>
    <name evidence="11" type="ORF">FDB51_04275</name>
</gene>
<evidence type="ECO:0000256" key="6">
    <source>
        <dbReference type="ARBA" id="ARBA00022833"/>
    </source>
</evidence>
<evidence type="ECO:0000256" key="2">
    <source>
        <dbReference type="ARBA" id="ARBA00007357"/>
    </source>
</evidence>
<keyword evidence="6" id="KW-0862">Zinc</keyword>
<keyword evidence="5" id="KW-0378">Hydrolase</keyword>
<evidence type="ECO:0000256" key="7">
    <source>
        <dbReference type="ARBA" id="ARBA00023049"/>
    </source>
</evidence>
<dbReference type="PROSITE" id="PS51885">
    <property type="entry name" value="NEPRILYSIN"/>
    <property type="match status" value="1"/>
</dbReference>